<dbReference type="EMBL" id="JBHSUC010000012">
    <property type="protein sequence ID" value="MFC6362540.1"/>
    <property type="molecule type" value="Genomic_DNA"/>
</dbReference>
<keyword evidence="2 3" id="KW-0732">Signal</keyword>
<organism evidence="5 6">
    <name type="scientific">Tatumella punctata</name>
    <dbReference type="NCBI Taxonomy" id="399969"/>
    <lineage>
        <taxon>Bacteria</taxon>
        <taxon>Pseudomonadati</taxon>
        <taxon>Pseudomonadota</taxon>
        <taxon>Gammaproteobacteria</taxon>
        <taxon>Enterobacterales</taxon>
        <taxon>Erwiniaceae</taxon>
        <taxon>Tatumella</taxon>
    </lineage>
</organism>
<dbReference type="PANTHER" id="PTHR35936">
    <property type="entry name" value="MEMBRANE-BOUND LYTIC MUREIN TRANSGLYCOSYLASE F"/>
    <property type="match status" value="1"/>
</dbReference>
<dbReference type="Pfam" id="PF00497">
    <property type="entry name" value="SBP_bac_3"/>
    <property type="match status" value="1"/>
</dbReference>
<evidence type="ECO:0000313" key="6">
    <source>
        <dbReference type="Proteomes" id="UP001596215"/>
    </source>
</evidence>
<evidence type="ECO:0000313" key="5">
    <source>
        <dbReference type="EMBL" id="MFC6362540.1"/>
    </source>
</evidence>
<feature type="domain" description="Solute-binding protein family 3/N-terminal" evidence="4">
    <location>
        <begin position="64"/>
        <end position="297"/>
    </location>
</feature>
<feature type="signal peptide" evidence="3">
    <location>
        <begin position="1"/>
        <end position="22"/>
    </location>
</feature>
<dbReference type="Proteomes" id="UP001596215">
    <property type="component" value="Unassembled WGS sequence"/>
</dbReference>
<comment type="caution">
    <text evidence="5">The sequence shown here is derived from an EMBL/GenBank/DDBJ whole genome shotgun (WGS) entry which is preliminary data.</text>
</comment>
<dbReference type="Gene3D" id="3.40.190.10">
    <property type="entry name" value="Periplasmic binding protein-like II"/>
    <property type="match status" value="2"/>
</dbReference>
<comment type="similarity">
    <text evidence="1">Belongs to the bacterial solute-binding protein 3 family.</text>
</comment>
<evidence type="ECO:0000256" key="2">
    <source>
        <dbReference type="ARBA" id="ARBA00022729"/>
    </source>
</evidence>
<name>A0ABW1VPE5_9GAMM</name>
<accession>A0ABW1VPE5</accession>
<protein>
    <submittedName>
        <fullName evidence="5">ABC transporter substrate-binding protein</fullName>
    </submittedName>
</protein>
<keyword evidence="6" id="KW-1185">Reference proteome</keyword>
<gene>
    <name evidence="5" type="ORF">ACFP73_10595</name>
</gene>
<dbReference type="RefSeq" id="WP_212708517.1">
    <property type="nucleotide sequence ID" value="NZ_BAAAFW010000093.1"/>
</dbReference>
<feature type="chain" id="PRO_5046439527" evidence="3">
    <location>
        <begin position="23"/>
        <end position="312"/>
    </location>
</feature>
<dbReference type="PANTHER" id="PTHR35936:SF19">
    <property type="entry name" value="AMINO-ACID-BINDING PROTEIN YXEM-RELATED"/>
    <property type="match status" value="1"/>
</dbReference>
<evidence type="ECO:0000256" key="1">
    <source>
        <dbReference type="ARBA" id="ARBA00010333"/>
    </source>
</evidence>
<dbReference type="SMART" id="SM00062">
    <property type="entry name" value="PBPb"/>
    <property type="match status" value="1"/>
</dbReference>
<dbReference type="InterPro" id="IPR001638">
    <property type="entry name" value="Solute-binding_3/MltF_N"/>
</dbReference>
<dbReference type="CDD" id="cd01004">
    <property type="entry name" value="PBP2_MidA_like"/>
    <property type="match status" value="1"/>
</dbReference>
<evidence type="ECO:0000256" key="3">
    <source>
        <dbReference type="SAM" id="SignalP"/>
    </source>
</evidence>
<proteinExistence type="inferred from homology"/>
<dbReference type="SUPFAM" id="SSF53850">
    <property type="entry name" value="Periplasmic binding protein-like II"/>
    <property type="match status" value="1"/>
</dbReference>
<reference evidence="6" key="1">
    <citation type="journal article" date="2019" name="Int. J. Syst. Evol. Microbiol.">
        <title>The Global Catalogue of Microorganisms (GCM) 10K type strain sequencing project: providing services to taxonomists for standard genome sequencing and annotation.</title>
        <authorList>
            <consortium name="The Broad Institute Genomics Platform"/>
            <consortium name="The Broad Institute Genome Sequencing Center for Infectious Disease"/>
            <person name="Wu L."/>
            <person name="Ma J."/>
        </authorList>
    </citation>
    <scope>NUCLEOTIDE SEQUENCE [LARGE SCALE GENOMIC DNA]</scope>
    <source>
        <strain evidence="6">CGMCC 4.1530</strain>
    </source>
</reference>
<sequence length="312" mass="33444">MFNNRLRRFIVLAGLAAAYSSAADVRINNTNVSLAANARPVDTVKNPTAISQIPKNFHFVHPGEFTVAVSGMTEPPLAVMADDNKTLIGSEPDIARLIADSLGLKLNIVQTSWDDWPLGVSSGRYDAAISNITVTRDRKQKFDFATYRKDLLAFYVKDNSPLKSITKAADIAGLKIIVGSGTNQEAILLAWDKENRSHGLAPFTPVYMPSGSAESLALLSGRADAYFGPHVLGAWKSQVTGQTRFAGAVDGGWPKAAHIAVTMKKGNGLDRAVQTALNGVINNGDYQKVLNRWGEGLEALPSSEINPPGLGD</sequence>
<evidence type="ECO:0000259" key="4">
    <source>
        <dbReference type="SMART" id="SM00062"/>
    </source>
</evidence>